<sequence length="562" mass="64293">MPGAGGAAHPSPLHGPSVASEVLVRHFREILMWPLRVTPGQLEGSFTSRHWQALEVERDNCPWREVLDEFGDPGSFQERHYKEFITFLPFVQRFLYGMGTADSGSPEYAEKAVRVFRRNDVTQMRLVLDQSETPQVFQVAHVDLYFFYDTDIIVLVVEFFADDLPLSIVQDVMFKTGRAYPAYWESNGQGAQCPHLVEWILADGRSAAASDYEDRRKYLEFACAHRSPHIAAHWQYLLEPLALYLSDSPAPLRFRQIEYHRMPLVAYLSFDDPKQLTRGDFARLALVTKPGASERLPFSTVDLVNFEQEYCYDRFWDADDPALASRYLCSGHALVFVGQAGSGFFAGIETGMLGQFRHQYFLMALIAHFHKAALMVYSEWLVTAIGHLDMFSQESLSNFKREIRGLLASFLRFTERYWFHVISAQAQVRDLYRMLSRHLDTDRLYQDVSTSIKEMHQYLDSDSLRRQASTVVRLTVVTTLGLIATVSTGFLGMNIIDAAGEPLSVKILILIAVLIPSMLLVNYAVANAEALSDFLEALANKRLSWWQRTQVLIRTWRDPRIR</sequence>
<evidence type="ECO:0000313" key="2">
    <source>
        <dbReference type="EMBL" id="EXI68495.1"/>
    </source>
</evidence>
<accession>A0A011NV79</accession>
<gene>
    <name evidence="2" type="ORF">AW08_01277</name>
</gene>
<evidence type="ECO:0000313" key="3">
    <source>
        <dbReference type="Proteomes" id="UP000020218"/>
    </source>
</evidence>
<dbReference type="STRING" id="1454001.AW08_01277"/>
<organism evidence="2 3">
    <name type="scientific">Candidatus Accumulibacter adjunctus</name>
    <dbReference type="NCBI Taxonomy" id="1454001"/>
    <lineage>
        <taxon>Bacteria</taxon>
        <taxon>Pseudomonadati</taxon>
        <taxon>Pseudomonadota</taxon>
        <taxon>Betaproteobacteria</taxon>
        <taxon>Candidatus Accumulibacter</taxon>
    </lineage>
</organism>
<name>A0A011NV79_9PROT</name>
<keyword evidence="1" id="KW-1133">Transmembrane helix</keyword>
<dbReference type="AlphaFoldDB" id="A0A011NV79"/>
<reference evidence="2" key="1">
    <citation type="submission" date="2014-02" db="EMBL/GenBank/DDBJ databases">
        <title>Expanding our view of genomic diversity in Candidatus Accumulibacter clades.</title>
        <authorList>
            <person name="Skennerton C.T."/>
            <person name="Barr J.J."/>
            <person name="Slater F.R."/>
            <person name="Bond P.L."/>
            <person name="Tyson G.W."/>
        </authorList>
    </citation>
    <scope>NUCLEOTIDE SEQUENCE [LARGE SCALE GENOMIC DNA]</scope>
</reference>
<feature type="transmembrane region" description="Helical" evidence="1">
    <location>
        <begin position="503"/>
        <end position="525"/>
    </location>
</feature>
<dbReference type="PATRIC" id="fig|1454001.3.peg.1300"/>
<dbReference type="Gene3D" id="1.20.58.340">
    <property type="entry name" value="Magnesium transport protein CorA, transmembrane region"/>
    <property type="match status" value="1"/>
</dbReference>
<comment type="caution">
    <text evidence="2">The sequence shown here is derived from an EMBL/GenBank/DDBJ whole genome shotgun (WGS) entry which is preliminary data.</text>
</comment>
<dbReference type="EMBL" id="JFAX01000005">
    <property type="protein sequence ID" value="EXI68495.1"/>
    <property type="molecule type" value="Genomic_DNA"/>
</dbReference>
<dbReference type="Proteomes" id="UP000020218">
    <property type="component" value="Unassembled WGS sequence"/>
</dbReference>
<keyword evidence="1" id="KW-0472">Membrane</keyword>
<keyword evidence="1" id="KW-0812">Transmembrane</keyword>
<keyword evidence="3" id="KW-1185">Reference proteome</keyword>
<protein>
    <submittedName>
        <fullName evidence="2">CorA-like Mg2+ transporter protein</fullName>
    </submittedName>
</protein>
<evidence type="ECO:0000256" key="1">
    <source>
        <dbReference type="SAM" id="Phobius"/>
    </source>
</evidence>
<proteinExistence type="predicted"/>
<feature type="transmembrane region" description="Helical" evidence="1">
    <location>
        <begin position="471"/>
        <end position="491"/>
    </location>
</feature>